<evidence type="ECO:0000256" key="2">
    <source>
        <dbReference type="ARBA" id="ARBA00022908"/>
    </source>
</evidence>
<dbReference type="PATRIC" id="fig|1365257.3.peg.4731"/>
<proteinExistence type="predicted"/>
<protein>
    <recommendedName>
        <fullName evidence="5">Tyr recombinase domain-containing protein</fullName>
    </recommendedName>
</protein>
<dbReference type="InterPro" id="IPR050090">
    <property type="entry name" value="Tyrosine_recombinase_XerCD"/>
</dbReference>
<evidence type="ECO:0000256" key="1">
    <source>
        <dbReference type="ARBA" id="ARBA00022829"/>
    </source>
</evidence>
<comment type="caution">
    <text evidence="6">The sequence shown here is derived from an EMBL/GenBank/DDBJ whole genome shotgun (WGS) entry which is preliminary data.</text>
</comment>
<dbReference type="InterPro" id="IPR011010">
    <property type="entry name" value="DNA_brk_join_enz"/>
</dbReference>
<feature type="domain" description="Tyr recombinase" evidence="5">
    <location>
        <begin position="121"/>
        <end position="305"/>
    </location>
</feature>
<organism evidence="6 7">
    <name type="scientific">Pseudoalteromonas luteoviolacea S4060-1</name>
    <dbReference type="NCBI Taxonomy" id="1365257"/>
    <lineage>
        <taxon>Bacteria</taxon>
        <taxon>Pseudomonadati</taxon>
        <taxon>Pseudomonadota</taxon>
        <taxon>Gammaproteobacteria</taxon>
        <taxon>Alteromonadales</taxon>
        <taxon>Pseudoalteromonadaceae</taxon>
        <taxon>Pseudoalteromonas</taxon>
    </lineage>
</organism>
<dbReference type="RefSeq" id="WP_063382881.1">
    <property type="nucleotide sequence ID" value="NZ_AUXX01000047.1"/>
</dbReference>
<dbReference type="GO" id="GO:0007059">
    <property type="term" value="P:chromosome segregation"/>
    <property type="evidence" value="ECO:0007669"/>
    <property type="project" value="UniProtKB-KW"/>
</dbReference>
<keyword evidence="4" id="KW-0233">DNA recombination</keyword>
<sequence>MLNPPPDLALSDCIPFYLQLCSARGQSDKTVAAKASNLSLFSVWCEQHQVLSAMDVDLATCEQYQCFLNQYRTRSGQRLCRGTIRNRLTAVKLFLRALFNRSLITDSDFEKLELPRCGRVLPRPVLSVDEVKRIIHQPNTETVVGLRDTTILELYYATGLRRSELAELTMDNVDLAQQQLKVCHGKGFKDRLVPIAPNTCEKLRVYINQIRPKLTTLCSGNTVFVATRGKPFRPTQLSELIAGYIKKAGITKGGACNQLRHAAATHLYEGGADLRAIQMILGHADISTTQVYVHVSLCHVRKIYLQAHPLATHKLR</sequence>
<dbReference type="GO" id="GO:0003677">
    <property type="term" value="F:DNA binding"/>
    <property type="evidence" value="ECO:0007669"/>
    <property type="project" value="UniProtKB-KW"/>
</dbReference>
<gene>
    <name evidence="6" type="ORF">N478_26025</name>
</gene>
<dbReference type="PROSITE" id="PS51898">
    <property type="entry name" value="TYR_RECOMBINASE"/>
    <property type="match status" value="1"/>
</dbReference>
<name>A0A167JBI5_9GAMM</name>
<dbReference type="GO" id="GO:0015074">
    <property type="term" value="P:DNA integration"/>
    <property type="evidence" value="ECO:0007669"/>
    <property type="project" value="UniProtKB-KW"/>
</dbReference>
<dbReference type="PANTHER" id="PTHR30349">
    <property type="entry name" value="PHAGE INTEGRASE-RELATED"/>
    <property type="match status" value="1"/>
</dbReference>
<dbReference type="SUPFAM" id="SSF47823">
    <property type="entry name" value="lambda integrase-like, N-terminal domain"/>
    <property type="match status" value="1"/>
</dbReference>
<keyword evidence="1" id="KW-0159">Chromosome partition</keyword>
<reference evidence="6 7" key="1">
    <citation type="submission" date="2013-07" db="EMBL/GenBank/DDBJ databases">
        <title>Comparative Genomic and Metabolomic Analysis of Twelve Strains of Pseudoalteromonas luteoviolacea.</title>
        <authorList>
            <person name="Vynne N.G."/>
            <person name="Mansson M."/>
            <person name="Gram L."/>
        </authorList>
    </citation>
    <scope>NUCLEOTIDE SEQUENCE [LARGE SCALE GENOMIC DNA]</scope>
    <source>
        <strain evidence="6 7">S4060-1</strain>
    </source>
</reference>
<dbReference type="Gene3D" id="1.10.443.10">
    <property type="entry name" value="Intergrase catalytic core"/>
    <property type="match status" value="1"/>
</dbReference>
<keyword evidence="2" id="KW-0229">DNA integration</keyword>
<dbReference type="Proteomes" id="UP000076661">
    <property type="component" value="Unassembled WGS sequence"/>
</dbReference>
<evidence type="ECO:0000256" key="3">
    <source>
        <dbReference type="ARBA" id="ARBA00023125"/>
    </source>
</evidence>
<dbReference type="EMBL" id="AUXX01000047">
    <property type="protein sequence ID" value="KZN60867.1"/>
    <property type="molecule type" value="Genomic_DNA"/>
</dbReference>
<dbReference type="SUPFAM" id="SSF56349">
    <property type="entry name" value="DNA breaking-rejoining enzymes"/>
    <property type="match status" value="1"/>
</dbReference>
<dbReference type="PANTHER" id="PTHR30349:SF81">
    <property type="entry name" value="TYROSINE RECOMBINASE XERC"/>
    <property type="match status" value="1"/>
</dbReference>
<dbReference type="Gene3D" id="1.10.150.130">
    <property type="match status" value="1"/>
</dbReference>
<keyword evidence="3" id="KW-0238">DNA-binding</keyword>
<dbReference type="InterPro" id="IPR010998">
    <property type="entry name" value="Integrase_recombinase_N"/>
</dbReference>
<accession>A0A167JBI5</accession>
<dbReference type="Pfam" id="PF00589">
    <property type="entry name" value="Phage_integrase"/>
    <property type="match status" value="1"/>
</dbReference>
<evidence type="ECO:0000256" key="4">
    <source>
        <dbReference type="ARBA" id="ARBA00023172"/>
    </source>
</evidence>
<dbReference type="InterPro" id="IPR013762">
    <property type="entry name" value="Integrase-like_cat_sf"/>
</dbReference>
<dbReference type="GO" id="GO:0006310">
    <property type="term" value="P:DNA recombination"/>
    <property type="evidence" value="ECO:0007669"/>
    <property type="project" value="UniProtKB-KW"/>
</dbReference>
<dbReference type="InterPro" id="IPR002104">
    <property type="entry name" value="Integrase_catalytic"/>
</dbReference>
<evidence type="ECO:0000313" key="6">
    <source>
        <dbReference type="EMBL" id="KZN60867.1"/>
    </source>
</evidence>
<dbReference type="AlphaFoldDB" id="A0A167JBI5"/>
<evidence type="ECO:0000259" key="5">
    <source>
        <dbReference type="PROSITE" id="PS51898"/>
    </source>
</evidence>
<evidence type="ECO:0000313" key="7">
    <source>
        <dbReference type="Proteomes" id="UP000076661"/>
    </source>
</evidence>